<evidence type="ECO:0000313" key="2">
    <source>
        <dbReference type="Proteomes" id="UP001164539"/>
    </source>
</evidence>
<evidence type="ECO:0000313" key="1">
    <source>
        <dbReference type="EMBL" id="KAJ4707748.1"/>
    </source>
</evidence>
<dbReference type="EMBL" id="CM051403">
    <property type="protein sequence ID" value="KAJ4707748.1"/>
    <property type="molecule type" value="Genomic_DNA"/>
</dbReference>
<keyword evidence="2" id="KW-1185">Reference proteome</keyword>
<accession>A0ACC1X9E7</accession>
<gene>
    <name evidence="1" type="ORF">OWV82_017820</name>
</gene>
<dbReference type="Proteomes" id="UP001164539">
    <property type="component" value="Chromosome 10"/>
</dbReference>
<organism evidence="1 2">
    <name type="scientific">Melia azedarach</name>
    <name type="common">Chinaberry tree</name>
    <dbReference type="NCBI Taxonomy" id="155640"/>
    <lineage>
        <taxon>Eukaryota</taxon>
        <taxon>Viridiplantae</taxon>
        <taxon>Streptophyta</taxon>
        <taxon>Embryophyta</taxon>
        <taxon>Tracheophyta</taxon>
        <taxon>Spermatophyta</taxon>
        <taxon>Magnoliopsida</taxon>
        <taxon>eudicotyledons</taxon>
        <taxon>Gunneridae</taxon>
        <taxon>Pentapetalae</taxon>
        <taxon>rosids</taxon>
        <taxon>malvids</taxon>
        <taxon>Sapindales</taxon>
        <taxon>Meliaceae</taxon>
        <taxon>Melia</taxon>
    </lineage>
</organism>
<sequence>MLLMEGTRNNLAAAGMIKIKLTTDDIGKGFYIELNKSDVEEHVVKHWNPTVVKRATIDDIKVSMQDLDTNSEHEVNFRYYKHVGSYFLQGLWHRNFVDRRKLMAGDEIGIACIPGSSHSLCFCVLKRSGGNNNK</sequence>
<proteinExistence type="predicted"/>
<name>A0ACC1X9E7_MELAZ</name>
<protein>
    <submittedName>
        <fullName evidence="1">B3 domain-containing protein family</fullName>
    </submittedName>
</protein>
<reference evidence="1 2" key="1">
    <citation type="journal article" date="2023" name="Science">
        <title>Complex scaffold remodeling in plant triterpene biosynthesis.</title>
        <authorList>
            <person name="De La Pena R."/>
            <person name="Hodgson H."/>
            <person name="Liu J.C."/>
            <person name="Stephenson M.J."/>
            <person name="Martin A.C."/>
            <person name="Owen C."/>
            <person name="Harkess A."/>
            <person name="Leebens-Mack J."/>
            <person name="Jimenez L.E."/>
            <person name="Osbourn A."/>
            <person name="Sattely E.S."/>
        </authorList>
    </citation>
    <scope>NUCLEOTIDE SEQUENCE [LARGE SCALE GENOMIC DNA]</scope>
    <source>
        <strain evidence="2">cv. JPN11</strain>
        <tissue evidence="1">Leaf</tissue>
    </source>
</reference>
<comment type="caution">
    <text evidence="1">The sequence shown here is derived from an EMBL/GenBank/DDBJ whole genome shotgun (WGS) entry which is preliminary data.</text>
</comment>